<dbReference type="InterPro" id="IPR051916">
    <property type="entry name" value="GPI-anchor_lipid_remodeler"/>
</dbReference>
<dbReference type="Pfam" id="PF03372">
    <property type="entry name" value="Exo_endo_phos"/>
    <property type="match status" value="1"/>
</dbReference>
<dbReference type="GO" id="GO:0016020">
    <property type="term" value="C:membrane"/>
    <property type="evidence" value="ECO:0007669"/>
    <property type="project" value="GOC"/>
</dbReference>
<keyword evidence="2" id="KW-0255">Endonuclease</keyword>
<dbReference type="Proteomes" id="UP000092698">
    <property type="component" value="Chromosome"/>
</dbReference>
<organism evidence="2 3">
    <name type="scientific">Paraurantiacibacter namhicola</name>
    <dbReference type="NCBI Taxonomy" id="645517"/>
    <lineage>
        <taxon>Bacteria</taxon>
        <taxon>Pseudomonadati</taxon>
        <taxon>Pseudomonadota</taxon>
        <taxon>Alphaproteobacteria</taxon>
        <taxon>Sphingomonadales</taxon>
        <taxon>Erythrobacteraceae</taxon>
        <taxon>Paraurantiacibacter</taxon>
    </lineage>
</organism>
<evidence type="ECO:0000313" key="2">
    <source>
        <dbReference type="EMBL" id="ANU06618.1"/>
    </source>
</evidence>
<dbReference type="InterPro" id="IPR036691">
    <property type="entry name" value="Endo/exonu/phosph_ase_sf"/>
</dbReference>
<evidence type="ECO:0000313" key="3">
    <source>
        <dbReference type="Proteomes" id="UP000092698"/>
    </source>
</evidence>
<dbReference type="Gene3D" id="3.60.10.10">
    <property type="entry name" value="Endonuclease/exonuclease/phosphatase"/>
    <property type="match status" value="1"/>
</dbReference>
<keyword evidence="2" id="KW-0269">Exonuclease</keyword>
<proteinExistence type="predicted"/>
<keyword evidence="2" id="KW-0540">Nuclease</keyword>
<dbReference type="EMBL" id="CP016545">
    <property type="protein sequence ID" value="ANU06618.1"/>
    <property type="molecule type" value="Genomic_DNA"/>
</dbReference>
<dbReference type="GO" id="GO:0006506">
    <property type="term" value="P:GPI anchor biosynthetic process"/>
    <property type="evidence" value="ECO:0007669"/>
    <property type="project" value="TreeGrafter"/>
</dbReference>
<keyword evidence="3" id="KW-1185">Reference proteome</keyword>
<dbReference type="AlphaFoldDB" id="A0A1C7D582"/>
<dbReference type="GO" id="GO:0004527">
    <property type="term" value="F:exonuclease activity"/>
    <property type="evidence" value="ECO:0007669"/>
    <property type="project" value="UniProtKB-KW"/>
</dbReference>
<accession>A0A1C7D582</accession>
<dbReference type="PANTHER" id="PTHR14859:SF15">
    <property type="entry name" value="ENDONUCLEASE_EXONUCLEASE_PHOSPHATASE DOMAIN-CONTAINING PROTEIN"/>
    <property type="match status" value="1"/>
</dbReference>
<dbReference type="KEGG" id="anh:A6F65_00291"/>
<sequence length="231" mass="25612">MRLRIASYNIHKAVGTDRVRDPERILTVLGELDADIIALQEVDRRFGRRISVLPRQAVEEHGWHVARLRTRPASMGWHGNAVLVRRHIAIDRTEAIALPRLEPRGAVCAHLSVGGSALRVVATHLDLSGIRRRHQVASIADHILGEGGPAVVLGDCNEWTPGSQMLRPFPEGWQLADPGRSFPSRRPVAKLDRILVSPEMRLLDSGVHHSPLSARASDHLPVWADLDLPEI</sequence>
<dbReference type="SUPFAM" id="SSF56219">
    <property type="entry name" value="DNase I-like"/>
    <property type="match status" value="1"/>
</dbReference>
<dbReference type="GO" id="GO:0004519">
    <property type="term" value="F:endonuclease activity"/>
    <property type="evidence" value="ECO:0007669"/>
    <property type="project" value="UniProtKB-KW"/>
</dbReference>
<dbReference type="OrthoDB" id="9813425at2"/>
<keyword evidence="2" id="KW-0378">Hydrolase</keyword>
<dbReference type="RefSeq" id="WP_067785055.1">
    <property type="nucleotide sequence ID" value="NZ_CP016545.1"/>
</dbReference>
<dbReference type="InterPro" id="IPR005135">
    <property type="entry name" value="Endo/exonuclease/phosphatase"/>
</dbReference>
<evidence type="ECO:0000259" key="1">
    <source>
        <dbReference type="Pfam" id="PF03372"/>
    </source>
</evidence>
<dbReference type="PATRIC" id="fig|645517.4.peg.293"/>
<gene>
    <name evidence="2" type="ORF">A6F65_00291</name>
</gene>
<dbReference type="STRING" id="645517.A6F65_00291"/>
<protein>
    <submittedName>
        <fullName evidence="2">Endonuclease/Exonuclease/phosphatase family protein</fullName>
    </submittedName>
</protein>
<name>A0A1C7D582_9SPHN</name>
<reference evidence="2 3" key="1">
    <citation type="submission" date="2016-07" db="EMBL/GenBank/DDBJ databases">
        <title>Complete genome sequence of Altererythrobacter namhicola JCM 16345T, containing esterase-encoding genes.</title>
        <authorList>
            <person name="Cheng H."/>
            <person name="Wu Y.-H."/>
            <person name="Jian S.-L."/>
            <person name="Huo Y.-Y."/>
            <person name="Wang C.-S."/>
            <person name="Xu X.-W."/>
        </authorList>
    </citation>
    <scope>NUCLEOTIDE SEQUENCE [LARGE SCALE GENOMIC DNA]</scope>
    <source>
        <strain evidence="2 3">JCM 16345</strain>
    </source>
</reference>
<dbReference type="PANTHER" id="PTHR14859">
    <property type="entry name" value="CALCOFLUOR WHITE HYPERSENSITIVE PROTEIN PRECURSOR"/>
    <property type="match status" value="1"/>
</dbReference>
<feature type="domain" description="Endonuclease/exonuclease/phosphatase" evidence="1">
    <location>
        <begin position="6"/>
        <end position="219"/>
    </location>
</feature>